<evidence type="ECO:0000313" key="3">
    <source>
        <dbReference type="Proteomes" id="UP000799771"/>
    </source>
</evidence>
<dbReference type="Proteomes" id="UP000799771">
    <property type="component" value="Unassembled WGS sequence"/>
</dbReference>
<proteinExistence type="predicted"/>
<keyword evidence="3" id="KW-1185">Reference proteome</keyword>
<dbReference type="AlphaFoldDB" id="A0A6A6A9N6"/>
<dbReference type="GeneID" id="54407251"/>
<reference evidence="2" key="1">
    <citation type="journal article" date="2020" name="Stud. Mycol.">
        <title>101 Dothideomycetes genomes: a test case for predicting lifestyles and emergence of pathogens.</title>
        <authorList>
            <person name="Haridas S."/>
            <person name="Albert R."/>
            <person name="Binder M."/>
            <person name="Bloem J."/>
            <person name="Labutti K."/>
            <person name="Salamov A."/>
            <person name="Andreopoulos B."/>
            <person name="Baker S."/>
            <person name="Barry K."/>
            <person name="Bills G."/>
            <person name="Bluhm B."/>
            <person name="Cannon C."/>
            <person name="Castanera R."/>
            <person name="Culley D."/>
            <person name="Daum C."/>
            <person name="Ezra D."/>
            <person name="Gonzalez J."/>
            <person name="Henrissat B."/>
            <person name="Kuo A."/>
            <person name="Liang C."/>
            <person name="Lipzen A."/>
            <person name="Lutzoni F."/>
            <person name="Magnuson J."/>
            <person name="Mondo S."/>
            <person name="Nolan M."/>
            <person name="Ohm R."/>
            <person name="Pangilinan J."/>
            <person name="Park H.-J."/>
            <person name="Ramirez L."/>
            <person name="Alfaro M."/>
            <person name="Sun H."/>
            <person name="Tritt A."/>
            <person name="Yoshinaga Y."/>
            <person name="Zwiers L.-H."/>
            <person name="Turgeon B."/>
            <person name="Goodwin S."/>
            <person name="Spatafora J."/>
            <person name="Crous P."/>
            <person name="Grigoriev I."/>
        </authorList>
    </citation>
    <scope>NUCLEOTIDE SEQUENCE</scope>
    <source>
        <strain evidence="2">CBS 119687</strain>
    </source>
</reference>
<organism evidence="2 3">
    <name type="scientific">Dothidotthia symphoricarpi CBS 119687</name>
    <dbReference type="NCBI Taxonomy" id="1392245"/>
    <lineage>
        <taxon>Eukaryota</taxon>
        <taxon>Fungi</taxon>
        <taxon>Dikarya</taxon>
        <taxon>Ascomycota</taxon>
        <taxon>Pezizomycotina</taxon>
        <taxon>Dothideomycetes</taxon>
        <taxon>Pleosporomycetidae</taxon>
        <taxon>Pleosporales</taxon>
        <taxon>Dothidotthiaceae</taxon>
        <taxon>Dothidotthia</taxon>
    </lineage>
</organism>
<gene>
    <name evidence="2" type="ORF">P153DRAFT_358632</name>
</gene>
<name>A0A6A6A9N6_9PLEO</name>
<feature type="region of interest" description="Disordered" evidence="1">
    <location>
        <begin position="32"/>
        <end position="58"/>
    </location>
</feature>
<dbReference type="RefSeq" id="XP_033522183.1">
    <property type="nucleotide sequence ID" value="XM_033666819.1"/>
</dbReference>
<dbReference type="EMBL" id="ML977510">
    <property type="protein sequence ID" value="KAF2127794.1"/>
    <property type="molecule type" value="Genomic_DNA"/>
</dbReference>
<sequence length="158" mass="17641">MEAPRTLGSHCLDMKSNDHAAYGRSDIRTYRRCSGQMEDSSPRPPVVGANSHPPGDAQERRIRYAEIPAQRAQSCTESQRDFDSKSQWCSTPPKTWIADHGWACVANASLPIVQASVYYCASNDLAAFGRVMHTITTRYQTMSSLQRTAQQSKLLCRT</sequence>
<evidence type="ECO:0000313" key="2">
    <source>
        <dbReference type="EMBL" id="KAF2127794.1"/>
    </source>
</evidence>
<evidence type="ECO:0000256" key="1">
    <source>
        <dbReference type="SAM" id="MobiDB-lite"/>
    </source>
</evidence>
<protein>
    <submittedName>
        <fullName evidence="2">Uncharacterized protein</fullName>
    </submittedName>
</protein>
<accession>A0A6A6A9N6</accession>